<reference evidence="7 8" key="1">
    <citation type="submission" date="2019-03" db="EMBL/GenBank/DDBJ databases">
        <authorList>
            <person name="Kim M.K.M."/>
        </authorList>
    </citation>
    <scope>NUCLEOTIDE SEQUENCE [LARGE SCALE GENOMIC DNA]</scope>
    <source>
        <strain evidence="7 8">18JY21-1</strain>
    </source>
</reference>
<dbReference type="NCBIfam" id="TIGR01970">
    <property type="entry name" value="DEAH_box_HrpB"/>
    <property type="match status" value="1"/>
</dbReference>
<accession>A0A4R4E6T5</accession>
<dbReference type="PROSITE" id="PS51192">
    <property type="entry name" value="HELICASE_ATP_BIND_1"/>
    <property type="match status" value="1"/>
</dbReference>
<dbReference type="PIRSF" id="PIRSF005496">
    <property type="entry name" value="ATP_hel_hrpB"/>
    <property type="match status" value="1"/>
</dbReference>
<dbReference type="GO" id="GO:0005524">
    <property type="term" value="F:ATP binding"/>
    <property type="evidence" value="ECO:0007669"/>
    <property type="project" value="UniProtKB-KW"/>
</dbReference>
<dbReference type="Gene3D" id="3.40.50.300">
    <property type="entry name" value="P-loop containing nucleotide triphosphate hydrolases"/>
    <property type="match status" value="2"/>
</dbReference>
<dbReference type="Pfam" id="PF00270">
    <property type="entry name" value="DEAD"/>
    <property type="match status" value="1"/>
</dbReference>
<feature type="domain" description="Helicase C-terminal" evidence="6">
    <location>
        <begin position="198"/>
        <end position="372"/>
    </location>
</feature>
<dbReference type="InterPro" id="IPR056329">
    <property type="entry name" value="CON_HrpB"/>
</dbReference>
<dbReference type="GO" id="GO:0016787">
    <property type="term" value="F:hydrolase activity"/>
    <property type="evidence" value="ECO:0007669"/>
    <property type="project" value="UniProtKB-KW"/>
</dbReference>
<proteinExistence type="predicted"/>
<feature type="domain" description="Helicase ATP-binding" evidence="5">
    <location>
        <begin position="16"/>
        <end position="180"/>
    </location>
</feature>
<dbReference type="InterPro" id="IPR049614">
    <property type="entry name" value="HrpB_DEXH"/>
</dbReference>
<evidence type="ECO:0000256" key="1">
    <source>
        <dbReference type="ARBA" id="ARBA00022741"/>
    </source>
</evidence>
<evidence type="ECO:0000313" key="8">
    <source>
        <dbReference type="Proteomes" id="UP000295418"/>
    </source>
</evidence>
<dbReference type="Gene3D" id="1.20.120.1080">
    <property type="match status" value="1"/>
</dbReference>
<keyword evidence="8" id="KW-1185">Reference proteome</keyword>
<sequence>MGGGALPVDEILDHLKETLHAHQNAVLAAPPGAGKTTRIPLAIMNEPWLGGKRILMLEPRRLAARTAARYMAAAIGEQVGQTVGYRVKQDTRVSAKTRIEVITEGVLTRMLQADPSLEDVGIVILDEFHERSLHADLGLALCLQSQAVLREDLRLLIMSATLDMTAIAALLHDAPIIQSEGRAFPVETRYLPSPVEGRMEAAVVRVIREAMAAEEGDMLVFLPGIAEIRRVQVLFSERPFEEAVRIAPLHSSLSQEAQDAAISPAKQGERKIVLTTSIAETSLTVQGVRIVVDSGLMRVSSFSPRTGMSRLETVRVTQASADQRQGRAGRTEAGVCYRLWTEQENRQLAPHTTPEIREADLTALALELAAWGVHDPAELQWLDLPPKAAYTQACALLRELGALHANGAITPHGRRMAELALHPRLGHMLLKAASLGLGALACELAALLSERSFLRGDASAEVDLRLRVEALRRSSGAAVSGSRDYAVAQRIAAEASQLQRMLGIAEPDDRDHHDLSACGLLLALAYPDRIAQLRTTGRFLLSSGRGAMIAQLQPLSNAPYLVAAELDDQGADSRIYLAAPCDLTDLMQLAEDGLAVCDQEMITWDDISQAVRTRKQLRLGALVLKDGPLADPDPESILHALIEGITHLGLQTLPWSKAASQLRRRIQFMHQLEPELWPDMSDQALLDSAIDWLGPHLYGIRSIQELKSVQMSAILESMLSWEQKRELDEFAPTHLVVPSGSRIPIDYSDVSAPVLAVRLQEMFGLERTPTIGRGRIPLTIHLLSPAHRPVQVTQDLTSFWTNTYYEVRKDLKGRYPKHYWPDNPLEAIPTSRVRPKT</sequence>
<dbReference type="InterPro" id="IPR027417">
    <property type="entry name" value="P-loop_NTPase"/>
</dbReference>
<keyword evidence="4" id="KW-0067">ATP-binding</keyword>
<dbReference type="Proteomes" id="UP000295418">
    <property type="component" value="Unassembled WGS sequence"/>
</dbReference>
<dbReference type="CDD" id="cd18791">
    <property type="entry name" value="SF2_C_RHA"/>
    <property type="match status" value="1"/>
</dbReference>
<dbReference type="SMART" id="SM00490">
    <property type="entry name" value="HELICc"/>
    <property type="match status" value="1"/>
</dbReference>
<keyword evidence="3 7" id="KW-0347">Helicase</keyword>
<dbReference type="OrthoDB" id="9808833at2"/>
<dbReference type="PROSITE" id="PS51194">
    <property type="entry name" value="HELICASE_CTER"/>
    <property type="match status" value="1"/>
</dbReference>
<dbReference type="Pfam" id="PF00271">
    <property type="entry name" value="Helicase_C"/>
    <property type="match status" value="1"/>
</dbReference>
<dbReference type="SMART" id="SM00487">
    <property type="entry name" value="DEXDc"/>
    <property type="match status" value="1"/>
</dbReference>
<evidence type="ECO:0000256" key="3">
    <source>
        <dbReference type="ARBA" id="ARBA00022806"/>
    </source>
</evidence>
<comment type="caution">
    <text evidence="7">The sequence shown here is derived from an EMBL/GenBank/DDBJ whole genome shotgun (WGS) entry which is preliminary data.</text>
</comment>
<dbReference type="PANTHER" id="PTHR43519:SF1">
    <property type="entry name" value="ATP-DEPENDENT RNA HELICASE HRPB"/>
    <property type="match status" value="1"/>
</dbReference>
<name>A0A4R4E6T5_9BACL</name>
<dbReference type="PANTHER" id="PTHR43519">
    <property type="entry name" value="ATP-DEPENDENT RNA HELICASE HRPB"/>
    <property type="match status" value="1"/>
</dbReference>
<keyword evidence="1" id="KW-0547">Nucleotide-binding</keyword>
<evidence type="ECO:0000259" key="5">
    <source>
        <dbReference type="PROSITE" id="PS51192"/>
    </source>
</evidence>
<dbReference type="SUPFAM" id="SSF52540">
    <property type="entry name" value="P-loop containing nucleoside triphosphate hydrolases"/>
    <property type="match status" value="1"/>
</dbReference>
<dbReference type="SMART" id="SM00847">
    <property type="entry name" value="HA2"/>
    <property type="match status" value="1"/>
</dbReference>
<dbReference type="InterPro" id="IPR013689">
    <property type="entry name" value="RNA_helicase_ATP-dep_HrpB_C"/>
</dbReference>
<dbReference type="InterPro" id="IPR010225">
    <property type="entry name" value="HrpB"/>
</dbReference>
<dbReference type="InterPro" id="IPR001650">
    <property type="entry name" value="Helicase_C-like"/>
</dbReference>
<keyword evidence="2" id="KW-0378">Hydrolase</keyword>
<evidence type="ECO:0000256" key="2">
    <source>
        <dbReference type="ARBA" id="ARBA00022801"/>
    </source>
</evidence>
<dbReference type="InterPro" id="IPR007502">
    <property type="entry name" value="Helicase-assoc_dom"/>
</dbReference>
<dbReference type="GO" id="GO:0003676">
    <property type="term" value="F:nucleic acid binding"/>
    <property type="evidence" value="ECO:0007669"/>
    <property type="project" value="InterPro"/>
</dbReference>
<dbReference type="Pfam" id="PF24473">
    <property type="entry name" value="CON_HrpB"/>
    <property type="match status" value="1"/>
</dbReference>
<protein>
    <submittedName>
        <fullName evidence="7">ATP-dependent helicase HrpB</fullName>
    </submittedName>
</protein>
<gene>
    <name evidence="7" type="primary">hrpB</name>
    <name evidence="7" type="ORF">E0485_21195</name>
</gene>
<dbReference type="InterPro" id="IPR011545">
    <property type="entry name" value="DEAD/DEAH_box_helicase_dom"/>
</dbReference>
<dbReference type="InterPro" id="IPR014001">
    <property type="entry name" value="Helicase_ATP-bd"/>
</dbReference>
<dbReference type="CDD" id="cd17990">
    <property type="entry name" value="DEXHc_HrpB"/>
    <property type="match status" value="1"/>
</dbReference>
<dbReference type="FunFam" id="3.40.50.300:FF:002125">
    <property type="entry name" value="ATP-dependent helicase HrpB"/>
    <property type="match status" value="1"/>
</dbReference>
<dbReference type="AlphaFoldDB" id="A0A4R4E6T5"/>
<dbReference type="EMBL" id="SKFG01000032">
    <property type="protein sequence ID" value="TCZ73428.1"/>
    <property type="molecule type" value="Genomic_DNA"/>
</dbReference>
<evidence type="ECO:0000256" key="4">
    <source>
        <dbReference type="ARBA" id="ARBA00022840"/>
    </source>
</evidence>
<dbReference type="GO" id="GO:0004386">
    <property type="term" value="F:helicase activity"/>
    <property type="evidence" value="ECO:0007669"/>
    <property type="project" value="UniProtKB-KW"/>
</dbReference>
<evidence type="ECO:0000259" key="6">
    <source>
        <dbReference type="PROSITE" id="PS51194"/>
    </source>
</evidence>
<dbReference type="Pfam" id="PF08482">
    <property type="entry name" value="HrpB_C"/>
    <property type="match status" value="1"/>
</dbReference>
<organism evidence="7 8">
    <name type="scientific">Paenibacillus albiflavus</name>
    <dbReference type="NCBI Taxonomy" id="2545760"/>
    <lineage>
        <taxon>Bacteria</taxon>
        <taxon>Bacillati</taxon>
        <taxon>Bacillota</taxon>
        <taxon>Bacilli</taxon>
        <taxon>Bacillales</taxon>
        <taxon>Paenibacillaceae</taxon>
        <taxon>Paenibacillus</taxon>
    </lineage>
</organism>
<evidence type="ECO:0000313" key="7">
    <source>
        <dbReference type="EMBL" id="TCZ73428.1"/>
    </source>
</evidence>